<organism evidence="1 2">
    <name type="scientific">Termititenax aidoneus</name>
    <dbReference type="NCBI Taxonomy" id="2218524"/>
    <lineage>
        <taxon>Bacteria</taxon>
        <taxon>Bacillati</taxon>
        <taxon>Candidatus Margulisiibacteriota</taxon>
        <taxon>Candidatus Termititenacia</taxon>
        <taxon>Candidatus Termititenacales</taxon>
        <taxon>Candidatus Termititenacaceae</taxon>
        <taxon>Candidatus Termititenax</taxon>
    </lineage>
</organism>
<proteinExistence type="predicted"/>
<sequence length="47" mass="5608">MTPKEKKFDCIKFKEKLQENLWKKSGATTLDEYAAFLKTEHLKFSRV</sequence>
<gene>
    <name evidence="1" type="ORF">NO1_1184</name>
</gene>
<name>A0A388TBV6_TERA1</name>
<reference evidence="1 2" key="1">
    <citation type="journal article" date="2019" name="ISME J.">
        <title>Genome analyses of uncultured TG2/ZB3 bacteria in 'Margulisbacteria' specifically attached to ectosymbiotic spirochetes of protists in the termite gut.</title>
        <authorList>
            <person name="Utami Y.D."/>
            <person name="Kuwahara H."/>
            <person name="Igai K."/>
            <person name="Murakami T."/>
            <person name="Sugaya K."/>
            <person name="Morikawa T."/>
            <person name="Nagura Y."/>
            <person name="Yuki M."/>
            <person name="Deevong P."/>
            <person name="Inoue T."/>
            <person name="Kihara K."/>
            <person name="Lo N."/>
            <person name="Yamada A."/>
            <person name="Ohkuma M."/>
            <person name="Hongoh Y."/>
        </authorList>
    </citation>
    <scope>NUCLEOTIDE SEQUENCE [LARGE SCALE GENOMIC DNA]</scope>
    <source>
        <strain evidence="1">NkOx7-01</strain>
    </source>
</reference>
<dbReference type="AlphaFoldDB" id="A0A388TBV6"/>
<keyword evidence="2" id="KW-1185">Reference proteome</keyword>
<dbReference type="Proteomes" id="UP000269352">
    <property type="component" value="Unassembled WGS sequence"/>
</dbReference>
<evidence type="ECO:0000313" key="2">
    <source>
        <dbReference type="Proteomes" id="UP000269352"/>
    </source>
</evidence>
<comment type="caution">
    <text evidence="1">The sequence shown here is derived from an EMBL/GenBank/DDBJ whole genome shotgun (WGS) entry which is preliminary data.</text>
</comment>
<dbReference type="EMBL" id="BGZN01000024">
    <property type="protein sequence ID" value="GBR73919.1"/>
    <property type="molecule type" value="Genomic_DNA"/>
</dbReference>
<accession>A0A388TBV6</accession>
<protein>
    <submittedName>
        <fullName evidence="1">Uncharacterized protein</fullName>
    </submittedName>
</protein>
<evidence type="ECO:0000313" key="1">
    <source>
        <dbReference type="EMBL" id="GBR73919.1"/>
    </source>
</evidence>